<feature type="region of interest" description="Disordered" evidence="1">
    <location>
        <begin position="944"/>
        <end position="969"/>
    </location>
</feature>
<feature type="compositionally biased region" description="Acidic residues" evidence="1">
    <location>
        <begin position="617"/>
        <end position="627"/>
    </location>
</feature>
<feature type="compositionally biased region" description="Basic and acidic residues" evidence="1">
    <location>
        <begin position="958"/>
        <end position="969"/>
    </location>
</feature>
<dbReference type="OrthoDB" id="2444896at2759"/>
<feature type="region of interest" description="Disordered" evidence="1">
    <location>
        <begin position="617"/>
        <end position="638"/>
    </location>
</feature>
<dbReference type="EMBL" id="JAHRHY010000016">
    <property type="protein sequence ID" value="KAG9063538.1"/>
    <property type="molecule type" value="Genomic_DNA"/>
</dbReference>
<organism evidence="2 3">
    <name type="scientific">Linnemannia hyalina</name>
    <dbReference type="NCBI Taxonomy" id="64524"/>
    <lineage>
        <taxon>Eukaryota</taxon>
        <taxon>Fungi</taxon>
        <taxon>Fungi incertae sedis</taxon>
        <taxon>Mucoromycota</taxon>
        <taxon>Mortierellomycotina</taxon>
        <taxon>Mortierellomycetes</taxon>
        <taxon>Mortierellales</taxon>
        <taxon>Mortierellaceae</taxon>
        <taxon>Linnemannia</taxon>
    </lineage>
</organism>
<accession>A0A9P7XNV1</accession>
<sequence length="1115" mass="125095">MEPDSSQVQIQIHELASPLEEHRLGMMELNSENRRDHNGFATAEMSDVDKGCFTTGPLRYAVDTAWDPRTRILRESVQDPAIAQKFEIVAEDSLVRTRISSWKPIVNNEQQLRGIGATFSTLKFLPTFSATSSNACATTRIAYGVVASHMASGADASTSSSQDPSFAIFRQIKRHIKYAPRDSRDHLTETILKTCFTAAWDDLFDDVFTIEKKTKVLGELSAKPSLPQGLVDRATEIVKTPNPNTSNFHKHNLTTTLKTPLLTTEDEEELPEEDEEEIADLLEREEEVRSTERLKTVTVSLKDIIRKELVASIVDHDPDKPGLKVSAADKLVDILLEKQGTLTNATDELACIARKTSLLLAQNALTMPGSSRETSSSRAPQQHPPVYDIRTDLIPSSFIARNDTPSSLTLAPLPTHLEEYINTTPSGTDRQWTSDLPHLFSYHHLGFLNSKFFSPQGINTDSETKHPLWSQLAAHIQALRLEALKATWRPGDEHPMAGLSTVFCDYRIELSTNIKNIWDGPLYAKALDFLLRFTLRFQLAPNRELKYNTKVKDLASRKMQQKQSDRTRSISYKAWKDKAKRLQDELGGAREAGLGGIDPVMEAGMMLEVMEDALDEVDEEAETEENQAQENQAQKDVSDKHIGVIQLPHTPQAKEPSRFHLKSIQAITKILLESPNLDVSQLNASWVRRTAYKPEDMTGDQCYKVVRLVKALHPYTPKRVPKSSGGGTSLPTANAAAMIRIVLLSNHVLRYTGYTEFTRRFAPALSVASLHPVPLGAAGIYDTLCWKAANNFDIYDLDRQPISSVVTATKHKDAVFSNFFDLDAINAMCQNYKLRFRQRLTFVNRYTIRILGEVIPEGVDRGEGVPVVSVWDESRKDKTQKRTGIDWSREGARTGITQQMAQERLVTMNNEIKDVETGQKAKRDAWVAADKDRHEAVVYQRQIKQLSSQHPGSTTKANDSKARRPDQEQDAYRELQAAQMISDAAFLNWIQKDDELRSMKATRYALQRIQKTRPNYDPPSNKKPLMVDPTWTRPAVEAKTENLHIDCLFGAVLADPSKAIGFDGDDPGLCKLDTSATTTLTEVTQSVRQYSVLTGNPFALLAEVDMLEEKKSKEE</sequence>
<gene>
    <name evidence="2" type="ORF">KI688_004422</name>
</gene>
<dbReference type="AlphaFoldDB" id="A0A9P7XNV1"/>
<dbReference type="Proteomes" id="UP000707451">
    <property type="component" value="Unassembled WGS sequence"/>
</dbReference>
<proteinExistence type="predicted"/>
<protein>
    <submittedName>
        <fullName evidence="2">Uncharacterized protein</fullName>
    </submittedName>
</protein>
<evidence type="ECO:0000313" key="2">
    <source>
        <dbReference type="EMBL" id="KAG9063538.1"/>
    </source>
</evidence>
<evidence type="ECO:0000313" key="3">
    <source>
        <dbReference type="Proteomes" id="UP000707451"/>
    </source>
</evidence>
<keyword evidence="3" id="KW-1185">Reference proteome</keyword>
<feature type="compositionally biased region" description="Polar residues" evidence="1">
    <location>
        <begin position="944"/>
        <end position="957"/>
    </location>
</feature>
<comment type="caution">
    <text evidence="2">The sequence shown here is derived from an EMBL/GenBank/DDBJ whole genome shotgun (WGS) entry which is preliminary data.</text>
</comment>
<name>A0A9P7XNV1_9FUNG</name>
<evidence type="ECO:0000256" key="1">
    <source>
        <dbReference type="SAM" id="MobiDB-lite"/>
    </source>
</evidence>
<reference evidence="2" key="1">
    <citation type="submission" date="2021-06" db="EMBL/GenBank/DDBJ databases">
        <title>Genome Sequence of Mortierella hyaline Strain SCG-10, a Cold-Adapted, Nitrate-Reducing Fungus Isolated from Soil in Minnesota, USA.</title>
        <authorList>
            <person name="Aldossari N."/>
        </authorList>
    </citation>
    <scope>NUCLEOTIDE SEQUENCE</scope>
    <source>
        <strain evidence="2">SCG-10</strain>
    </source>
</reference>